<dbReference type="AlphaFoldDB" id="A0A2A2H2M1"/>
<name>A0A2A2H2M1_METBR</name>
<organism evidence="1 2">
    <name type="scientific">Methanobacterium bryantii</name>
    <dbReference type="NCBI Taxonomy" id="2161"/>
    <lineage>
        <taxon>Archaea</taxon>
        <taxon>Methanobacteriati</taxon>
        <taxon>Methanobacteriota</taxon>
        <taxon>Methanomada group</taxon>
        <taxon>Methanobacteria</taxon>
        <taxon>Methanobacteriales</taxon>
        <taxon>Methanobacteriaceae</taxon>
        <taxon>Methanobacterium</taxon>
    </lineage>
</organism>
<sequence>MESKEGIKNKGNLEPNMESNIVKLIDSKLNEVRALKELLEKSDKLQELYGPALRLEGGVSLMGNHRFKTARLFNPKCPEVMELEKLEKLLVNFKTDYEELSGSISKSLVEYNNRNKKAFEVFKVKNEQLINKIDLLTLE</sequence>
<reference evidence="1 2" key="1">
    <citation type="journal article" date="2017" name="BMC Genomics">
        <title>Genomic analysis of methanogenic archaea reveals a shift towards energy conservation.</title>
        <authorList>
            <person name="Gilmore S.P."/>
            <person name="Henske J.K."/>
            <person name="Sexton J.A."/>
            <person name="Solomon K.V."/>
            <person name="Seppala S."/>
            <person name="Yoo J.I."/>
            <person name="Huyett L.M."/>
            <person name="Pressman A."/>
            <person name="Cogan J.Z."/>
            <person name="Kivenson V."/>
            <person name="Peng X."/>
            <person name="Tan Y."/>
            <person name="Valentine D.L."/>
            <person name="O'Malley M.A."/>
        </authorList>
    </citation>
    <scope>NUCLEOTIDE SEQUENCE [LARGE SCALE GENOMIC DNA]</scope>
    <source>
        <strain evidence="1 2">M.o.H.</strain>
    </source>
</reference>
<dbReference type="RefSeq" id="WP_069583895.1">
    <property type="nucleotide sequence ID" value="NZ_LMVM01000037.1"/>
</dbReference>
<dbReference type="OrthoDB" id="373848at2157"/>
<comment type="caution">
    <text evidence="1">The sequence shown here is derived from an EMBL/GenBank/DDBJ whole genome shotgun (WGS) entry which is preliminary data.</text>
</comment>
<protein>
    <submittedName>
        <fullName evidence="1">Uncharacterized protein</fullName>
    </submittedName>
</protein>
<gene>
    <name evidence="1" type="ORF">ASJ80_01275</name>
</gene>
<keyword evidence="2" id="KW-1185">Reference proteome</keyword>
<dbReference type="EMBL" id="LMVM01000037">
    <property type="protein sequence ID" value="PAV03632.1"/>
    <property type="molecule type" value="Genomic_DNA"/>
</dbReference>
<accession>A0A2A2H2M1</accession>
<dbReference type="Proteomes" id="UP000217784">
    <property type="component" value="Unassembled WGS sequence"/>
</dbReference>
<evidence type="ECO:0000313" key="2">
    <source>
        <dbReference type="Proteomes" id="UP000217784"/>
    </source>
</evidence>
<evidence type="ECO:0000313" key="1">
    <source>
        <dbReference type="EMBL" id="PAV03632.1"/>
    </source>
</evidence>
<proteinExistence type="predicted"/>